<evidence type="ECO:0000313" key="4">
    <source>
        <dbReference type="EMBL" id="QKW48401.1"/>
    </source>
</evidence>
<feature type="region of interest" description="Disordered" evidence="1">
    <location>
        <begin position="366"/>
        <end position="402"/>
    </location>
</feature>
<organism evidence="4 5">
    <name type="scientific">Streptomyces buecherae</name>
    <dbReference type="NCBI Taxonomy" id="2763006"/>
    <lineage>
        <taxon>Bacteria</taxon>
        <taxon>Bacillati</taxon>
        <taxon>Actinomycetota</taxon>
        <taxon>Actinomycetes</taxon>
        <taxon>Kitasatosporales</taxon>
        <taxon>Streptomycetaceae</taxon>
        <taxon>Streptomyces</taxon>
    </lineage>
</organism>
<gene>
    <name evidence="4" type="ORF">HUT08_01265</name>
</gene>
<dbReference type="AlphaFoldDB" id="A0A7H8N231"/>
<dbReference type="RefSeq" id="WP_176160098.1">
    <property type="nucleotide sequence ID" value="NZ_CP054929.1"/>
</dbReference>
<reference evidence="4 5" key="1">
    <citation type="submission" date="2020-06" db="EMBL/GenBank/DDBJ databases">
        <title>Genome mining for natural products.</title>
        <authorList>
            <person name="Zhang B."/>
            <person name="Shi J."/>
            <person name="Ge H."/>
        </authorList>
    </citation>
    <scope>NUCLEOTIDE SEQUENCE [LARGE SCALE GENOMIC DNA]</scope>
    <source>
        <strain evidence="4 5">NA00687</strain>
    </source>
</reference>
<dbReference type="Gene3D" id="2.60.120.260">
    <property type="entry name" value="Galactose-binding domain-like"/>
    <property type="match status" value="1"/>
</dbReference>
<dbReference type="SUPFAM" id="SSF52266">
    <property type="entry name" value="SGNH hydrolase"/>
    <property type="match status" value="1"/>
</dbReference>
<name>A0A7H8N231_9ACTN</name>
<evidence type="ECO:0000313" key="5">
    <source>
        <dbReference type="Proteomes" id="UP000509303"/>
    </source>
</evidence>
<evidence type="ECO:0000259" key="2">
    <source>
        <dbReference type="Pfam" id="PF14606"/>
    </source>
</evidence>
<feature type="domain" description="SsfX3-like N-terminal" evidence="3">
    <location>
        <begin position="16"/>
        <end position="149"/>
    </location>
</feature>
<dbReference type="InterPro" id="IPR013830">
    <property type="entry name" value="SGNH_hydro"/>
</dbReference>
<dbReference type="Pfam" id="PF21181">
    <property type="entry name" value="SsfX3_N"/>
    <property type="match status" value="1"/>
</dbReference>
<evidence type="ECO:0000259" key="3">
    <source>
        <dbReference type="Pfam" id="PF21181"/>
    </source>
</evidence>
<accession>A0A7H8N231</accession>
<keyword evidence="5" id="KW-1185">Reference proteome</keyword>
<feature type="domain" description="SGNH hydrolase-type esterase" evidence="2">
    <location>
        <begin position="172"/>
        <end position="324"/>
    </location>
</feature>
<dbReference type="InterPro" id="IPR036514">
    <property type="entry name" value="SGNH_hydro_sf"/>
</dbReference>
<proteinExistence type="predicted"/>
<dbReference type="InterPro" id="IPR048977">
    <property type="entry name" value="SsfX3-like_N"/>
</dbReference>
<dbReference type="EMBL" id="CP054929">
    <property type="protein sequence ID" value="QKW48401.1"/>
    <property type="molecule type" value="Genomic_DNA"/>
</dbReference>
<protein>
    <submittedName>
        <fullName evidence="4">G-D-S-L family lipolytic protein</fullName>
    </submittedName>
</protein>
<dbReference type="Proteomes" id="UP000509303">
    <property type="component" value="Chromosome"/>
</dbReference>
<evidence type="ECO:0000256" key="1">
    <source>
        <dbReference type="SAM" id="MobiDB-lite"/>
    </source>
</evidence>
<dbReference type="Gene3D" id="3.40.50.1110">
    <property type="entry name" value="SGNH hydrolase"/>
    <property type="match status" value="1"/>
</dbReference>
<feature type="compositionally biased region" description="Basic residues" evidence="1">
    <location>
        <begin position="393"/>
        <end position="402"/>
    </location>
</feature>
<feature type="compositionally biased region" description="Low complexity" evidence="1">
    <location>
        <begin position="374"/>
        <end position="386"/>
    </location>
</feature>
<dbReference type="Pfam" id="PF14606">
    <property type="entry name" value="Lipase_GDSL_3"/>
    <property type="match status" value="1"/>
</dbReference>
<sequence>MSGPAARSLAHDDPLLRYRGAVSLERTPRWTAPWRLPYEEAALHLPEGGVGRAAMPSGVRVTLRTDSPWLHCRYQADPAPRLAGPPERARLDVLRDGRPVASVALETHGRDAEFRVSGLTARPGPTRGAPVGPPPVVELWLPYYHRFRLCGLTLAAGATVAADPPGDRPRWVHYGSSISLGRGARSPSRTWPALVARRAGWDLTSLALGAGCYLQPMTARLMRDLPAELLTVCVGINVHALGTHSGASLTAALIGFVRTVRDGHPDTPFGVMSTIVAPEREEVAGPSGLTVRESRERVREAVRMLREHGDRRLHYLYGPRVFGPSCVPLLLEPEGTDRLHPSPAGHPVFAGRFLTLLRRTSCVPEPARPPAPGAVPAARAGGVPATRAEHVPYTRKTRKVET</sequence>